<dbReference type="Pfam" id="PF08488">
    <property type="entry name" value="WAK"/>
    <property type="match status" value="1"/>
</dbReference>
<dbReference type="EMBL" id="LIHL02000006">
    <property type="protein sequence ID" value="KAF5467871.1"/>
    <property type="molecule type" value="Genomic_DNA"/>
</dbReference>
<keyword evidence="6" id="KW-0325">Glycoprotein</keyword>
<evidence type="ECO:0000256" key="6">
    <source>
        <dbReference type="ARBA" id="ARBA00023180"/>
    </source>
</evidence>
<feature type="domain" description="Wall-associated receptor kinase galacturonan-binding" evidence="9">
    <location>
        <begin position="35"/>
        <end position="94"/>
    </location>
</feature>
<evidence type="ECO:0000256" key="5">
    <source>
        <dbReference type="ARBA" id="ARBA00023157"/>
    </source>
</evidence>
<evidence type="ECO:0000256" key="3">
    <source>
        <dbReference type="ARBA" id="ARBA00022679"/>
    </source>
</evidence>
<comment type="caution">
    <text evidence="10">The sequence shown here is derived from an EMBL/GenBank/DDBJ whole genome shotgun (WGS) entry which is preliminary data.</text>
</comment>
<evidence type="ECO:0000256" key="4">
    <source>
        <dbReference type="ARBA" id="ARBA00022729"/>
    </source>
</evidence>
<sequence>MAFNGKLLQPLLVLGVLIVLMILESSAASKPNSRCHRRCGRVEIPYPFGTSEGCYLDSTFLITCNNTLHPPKPTLGSDMFVEDISVLDGELRVSNPIASLCKVLERKRSKKRKAEQCFVGDRYKRCISDGRQPISVNYSGNSALFKLSNFRISNKRNKITAVGCGVYSFIQGSVEQKGFTTGCLSLCNSNASDVVNGSCSGIGCCQTSIPQGATEFDLSVRSLSDNTTTLAIDECAYGFIVEEKAYNFSSSDFTDLVWK</sequence>
<dbReference type="InterPro" id="IPR013695">
    <property type="entry name" value="WAK"/>
</dbReference>
<comment type="subcellular location">
    <subcellularLocation>
        <location evidence="1">Membrane</location>
        <topology evidence="1">Single-pass type I membrane protein</topology>
    </subcellularLocation>
</comment>
<dbReference type="PANTHER" id="PTHR33491">
    <property type="entry name" value="OSJNBA0016N04.9 PROTEIN"/>
    <property type="match status" value="1"/>
</dbReference>
<keyword evidence="2" id="KW-0723">Serine/threonine-protein kinase</keyword>
<dbReference type="Proteomes" id="UP000619265">
    <property type="component" value="Unassembled WGS sequence"/>
</dbReference>
<keyword evidence="2" id="KW-0418">Kinase</keyword>
<evidence type="ECO:0000256" key="2">
    <source>
        <dbReference type="ARBA" id="ARBA00022527"/>
    </source>
</evidence>
<keyword evidence="4 7" id="KW-0732">Signal</keyword>
<dbReference type="Gramene" id="Jr06_03030_p1">
    <property type="protein sequence ID" value="cds.Jr06_03030_p1"/>
    <property type="gene ID" value="Jr06_03030"/>
</dbReference>
<evidence type="ECO:0000256" key="7">
    <source>
        <dbReference type="SAM" id="SignalP"/>
    </source>
</evidence>
<protein>
    <recommendedName>
        <fullName evidence="12">Wall-associated receptor kinase galacturonan-binding domain-containing protein</fullName>
    </recommendedName>
</protein>
<dbReference type="Pfam" id="PF13947">
    <property type="entry name" value="GUB_WAK_bind"/>
    <property type="match status" value="1"/>
</dbReference>
<dbReference type="InterPro" id="IPR025287">
    <property type="entry name" value="WAK_GUB"/>
</dbReference>
<dbReference type="GO" id="GO:0030247">
    <property type="term" value="F:polysaccharide binding"/>
    <property type="evidence" value="ECO:0007669"/>
    <property type="project" value="InterPro"/>
</dbReference>
<dbReference type="AlphaFoldDB" id="A0A834CYF7"/>
<evidence type="ECO:0000313" key="11">
    <source>
        <dbReference type="Proteomes" id="UP000619265"/>
    </source>
</evidence>
<organism evidence="10 11">
    <name type="scientific">Juglans regia</name>
    <name type="common">English walnut</name>
    <dbReference type="NCBI Taxonomy" id="51240"/>
    <lineage>
        <taxon>Eukaryota</taxon>
        <taxon>Viridiplantae</taxon>
        <taxon>Streptophyta</taxon>
        <taxon>Embryophyta</taxon>
        <taxon>Tracheophyta</taxon>
        <taxon>Spermatophyta</taxon>
        <taxon>Magnoliopsida</taxon>
        <taxon>eudicotyledons</taxon>
        <taxon>Gunneridae</taxon>
        <taxon>Pentapetalae</taxon>
        <taxon>rosids</taxon>
        <taxon>fabids</taxon>
        <taxon>Fagales</taxon>
        <taxon>Juglandaceae</taxon>
        <taxon>Juglans</taxon>
    </lineage>
</organism>
<keyword evidence="3" id="KW-0808">Transferase</keyword>
<reference evidence="10" key="2">
    <citation type="submission" date="2020-03" db="EMBL/GenBank/DDBJ databases">
        <title>Walnut 2.0.</title>
        <authorList>
            <person name="Marrano A."/>
            <person name="Britton M."/>
            <person name="Zimin A.V."/>
            <person name="Zaini P.A."/>
            <person name="Workman R."/>
            <person name="Puiu D."/>
            <person name="Bianco L."/>
            <person name="Allen B.J."/>
            <person name="Troggio M."/>
            <person name="Leslie C.A."/>
            <person name="Timp W."/>
            <person name="Dendekar A."/>
            <person name="Salzberg S.L."/>
            <person name="Neale D.B."/>
        </authorList>
    </citation>
    <scope>NUCLEOTIDE SEQUENCE</scope>
    <source>
        <tissue evidence="10">Leaves</tissue>
    </source>
</reference>
<evidence type="ECO:0008006" key="12">
    <source>
        <dbReference type="Google" id="ProtNLM"/>
    </source>
</evidence>
<accession>A0A834CYF7</accession>
<evidence type="ECO:0000259" key="9">
    <source>
        <dbReference type="Pfam" id="PF13947"/>
    </source>
</evidence>
<feature type="domain" description="Wall-associated receptor kinase" evidence="8">
    <location>
        <begin position="197"/>
        <end position="247"/>
    </location>
</feature>
<gene>
    <name evidence="10" type="ORF">F2P56_012082</name>
</gene>
<evidence type="ECO:0000259" key="8">
    <source>
        <dbReference type="Pfam" id="PF08488"/>
    </source>
</evidence>
<keyword evidence="5" id="KW-1015">Disulfide bond</keyword>
<evidence type="ECO:0000256" key="1">
    <source>
        <dbReference type="ARBA" id="ARBA00004479"/>
    </source>
</evidence>
<name>A0A834CYF7_JUGRE</name>
<evidence type="ECO:0000313" key="10">
    <source>
        <dbReference type="EMBL" id="KAF5467871.1"/>
    </source>
</evidence>
<feature type="signal peptide" evidence="7">
    <location>
        <begin position="1"/>
        <end position="28"/>
    </location>
</feature>
<dbReference type="GO" id="GO:0016020">
    <property type="term" value="C:membrane"/>
    <property type="evidence" value="ECO:0007669"/>
    <property type="project" value="UniProtKB-SubCell"/>
</dbReference>
<feature type="chain" id="PRO_5032822882" description="Wall-associated receptor kinase galacturonan-binding domain-containing protein" evidence="7">
    <location>
        <begin position="29"/>
        <end position="259"/>
    </location>
</feature>
<reference evidence="10" key="1">
    <citation type="submission" date="2015-10" db="EMBL/GenBank/DDBJ databases">
        <authorList>
            <person name="Martinez-Garcia P.J."/>
            <person name="Crepeau M.W."/>
            <person name="Puiu D."/>
            <person name="Gonzalez-Ibeas D."/>
            <person name="Whalen J."/>
            <person name="Stevens K."/>
            <person name="Paul R."/>
            <person name="Butterfield T."/>
            <person name="Britton M."/>
            <person name="Reagan R."/>
            <person name="Chakraborty S."/>
            <person name="Walawage S.L."/>
            <person name="Vasquez-Gross H.A."/>
            <person name="Cardeno C."/>
            <person name="Famula R."/>
            <person name="Pratt K."/>
            <person name="Kuruganti S."/>
            <person name="Aradhya M.K."/>
            <person name="Leslie C.A."/>
            <person name="Dandekar A.M."/>
            <person name="Salzberg S.L."/>
            <person name="Wegrzyn J.L."/>
            <person name="Langley C.H."/>
            <person name="Neale D.B."/>
        </authorList>
    </citation>
    <scope>NUCLEOTIDE SEQUENCE</scope>
    <source>
        <tissue evidence="10">Leaves</tissue>
    </source>
</reference>
<proteinExistence type="predicted"/>
<dbReference type="GO" id="GO:0004674">
    <property type="term" value="F:protein serine/threonine kinase activity"/>
    <property type="evidence" value="ECO:0007669"/>
    <property type="project" value="UniProtKB-KW"/>
</dbReference>